<keyword evidence="3" id="KW-1185">Reference proteome</keyword>
<evidence type="ECO:0000313" key="3">
    <source>
        <dbReference type="Proteomes" id="UP001159405"/>
    </source>
</evidence>
<dbReference type="EMBL" id="CALNXK010000014">
    <property type="protein sequence ID" value="CAH3046135.1"/>
    <property type="molecule type" value="Genomic_DNA"/>
</dbReference>
<name>A0ABN8N9L5_9CNID</name>
<sequence length="373" mass="42578">MLFESSCCCPLHREWKHGEVRSEQLRQCNREENRWLEECFGSKYRKTRKRKICASCRSRLEVELKCRKLEEIVSQQHENKDTSTTNVIDDVRAEGPNNCEVVDPMGQFDDDFVLADGNTVTSIQQEEESNFVRTLVDRGTQKPMMPMMPYKNQCDRRKREMRADIIETVKGTAMKYVLNVPGDLSDFLKETVNSKKKHSTFGFCGGFSDESTSLNPTLVSLVNEYQESAVKEKNQEKRNRMAKLKGKIAIGNSLKDSKITPTGEKTPEHFKSRTEAASSVGRLTSQADERRRLLSIAAMDYPYCFLQEVFGCSSKEVTAAKVHSILFGHGGTPPSKFKFKRQWVSPEVLKELSEFFERPCVQAIILSECGHGR</sequence>
<evidence type="ECO:0000313" key="2">
    <source>
        <dbReference type="EMBL" id="CAH3046135.1"/>
    </source>
</evidence>
<gene>
    <name evidence="2" type="ORF">PLOB_00008390</name>
</gene>
<reference evidence="2 3" key="1">
    <citation type="submission" date="2022-05" db="EMBL/GenBank/DDBJ databases">
        <authorList>
            <consortium name="Genoscope - CEA"/>
            <person name="William W."/>
        </authorList>
    </citation>
    <scope>NUCLEOTIDE SEQUENCE [LARGE SCALE GENOMIC DNA]</scope>
</reference>
<feature type="compositionally biased region" description="Basic and acidic residues" evidence="1">
    <location>
        <begin position="265"/>
        <end position="274"/>
    </location>
</feature>
<accession>A0ABN8N9L5</accession>
<organism evidence="2 3">
    <name type="scientific">Porites lobata</name>
    <dbReference type="NCBI Taxonomy" id="104759"/>
    <lineage>
        <taxon>Eukaryota</taxon>
        <taxon>Metazoa</taxon>
        <taxon>Cnidaria</taxon>
        <taxon>Anthozoa</taxon>
        <taxon>Hexacorallia</taxon>
        <taxon>Scleractinia</taxon>
        <taxon>Fungiina</taxon>
        <taxon>Poritidae</taxon>
        <taxon>Porites</taxon>
    </lineage>
</organism>
<comment type="caution">
    <text evidence="2">The sequence shown here is derived from an EMBL/GenBank/DDBJ whole genome shotgun (WGS) entry which is preliminary data.</text>
</comment>
<dbReference type="Proteomes" id="UP001159405">
    <property type="component" value="Unassembled WGS sequence"/>
</dbReference>
<proteinExistence type="predicted"/>
<protein>
    <submittedName>
        <fullName evidence="2">Uncharacterized protein</fullName>
    </submittedName>
</protein>
<evidence type="ECO:0000256" key="1">
    <source>
        <dbReference type="SAM" id="MobiDB-lite"/>
    </source>
</evidence>
<feature type="region of interest" description="Disordered" evidence="1">
    <location>
        <begin position="255"/>
        <end position="282"/>
    </location>
</feature>